<dbReference type="InterPro" id="IPR007627">
    <property type="entry name" value="RNA_pol_sigma70_r2"/>
</dbReference>
<evidence type="ECO:0000256" key="3">
    <source>
        <dbReference type="ARBA" id="ARBA00023082"/>
    </source>
</evidence>
<evidence type="ECO:0000313" key="7">
    <source>
        <dbReference type="EMBL" id="AEI51237.1"/>
    </source>
</evidence>
<evidence type="ECO:0000256" key="1">
    <source>
        <dbReference type="ARBA" id="ARBA00010641"/>
    </source>
</evidence>
<evidence type="ECO:0000259" key="6">
    <source>
        <dbReference type="Pfam" id="PF08281"/>
    </source>
</evidence>
<dbReference type="GO" id="GO:0006352">
    <property type="term" value="P:DNA-templated transcription initiation"/>
    <property type="evidence" value="ECO:0007669"/>
    <property type="project" value="InterPro"/>
</dbReference>
<dbReference type="AlphaFoldDB" id="A0A7U3ZPZ4"/>
<dbReference type="GO" id="GO:0016987">
    <property type="term" value="F:sigma factor activity"/>
    <property type="evidence" value="ECO:0007669"/>
    <property type="project" value="UniProtKB-KW"/>
</dbReference>
<dbReference type="EMBL" id="CP002859">
    <property type="protein sequence ID" value="AEI51237.1"/>
    <property type="molecule type" value="Genomic_DNA"/>
</dbReference>
<dbReference type="GO" id="GO:0003677">
    <property type="term" value="F:DNA binding"/>
    <property type="evidence" value="ECO:0007669"/>
    <property type="project" value="InterPro"/>
</dbReference>
<dbReference type="PANTHER" id="PTHR43133">
    <property type="entry name" value="RNA POLYMERASE ECF-TYPE SIGMA FACTO"/>
    <property type="match status" value="1"/>
</dbReference>
<dbReference type="Gene3D" id="1.10.10.10">
    <property type="entry name" value="Winged helix-like DNA-binding domain superfamily/Winged helix DNA-binding domain"/>
    <property type="match status" value="1"/>
</dbReference>
<dbReference type="InterPro" id="IPR039425">
    <property type="entry name" value="RNA_pol_sigma-70-like"/>
</dbReference>
<proteinExistence type="inferred from homology"/>
<evidence type="ECO:0000256" key="2">
    <source>
        <dbReference type="ARBA" id="ARBA00023015"/>
    </source>
</evidence>
<dbReference type="InterPro" id="IPR013325">
    <property type="entry name" value="RNA_pol_sigma_r2"/>
</dbReference>
<dbReference type="Gene3D" id="1.10.1740.10">
    <property type="match status" value="1"/>
</dbReference>
<dbReference type="InterPro" id="IPR013324">
    <property type="entry name" value="RNA_pol_sigma_r3/r4-like"/>
</dbReference>
<dbReference type="Proteomes" id="UP000000493">
    <property type="component" value="Chromosome"/>
</dbReference>
<accession>A0A7U3ZPZ4</accession>
<evidence type="ECO:0000313" key="8">
    <source>
        <dbReference type="Proteomes" id="UP000000493"/>
    </source>
</evidence>
<dbReference type="NCBIfam" id="TIGR02937">
    <property type="entry name" value="sigma70-ECF"/>
    <property type="match status" value="1"/>
</dbReference>
<keyword evidence="8" id="KW-1185">Reference proteome</keyword>
<gene>
    <name evidence="7" type="ordered locus">Runsl_4927</name>
</gene>
<evidence type="ECO:0000259" key="5">
    <source>
        <dbReference type="Pfam" id="PF04542"/>
    </source>
</evidence>
<dbReference type="Pfam" id="PF08281">
    <property type="entry name" value="Sigma70_r4_2"/>
    <property type="match status" value="1"/>
</dbReference>
<keyword evidence="3" id="KW-0731">Sigma factor</keyword>
<organism evidence="7 8">
    <name type="scientific">Runella slithyformis (strain ATCC 29530 / DSM 19594 / LMG 11500 / NCIMB 11436 / LSU 4)</name>
    <dbReference type="NCBI Taxonomy" id="761193"/>
    <lineage>
        <taxon>Bacteria</taxon>
        <taxon>Pseudomonadati</taxon>
        <taxon>Bacteroidota</taxon>
        <taxon>Cytophagia</taxon>
        <taxon>Cytophagales</taxon>
        <taxon>Spirosomataceae</taxon>
        <taxon>Runella</taxon>
    </lineage>
</organism>
<dbReference type="PANTHER" id="PTHR43133:SF46">
    <property type="entry name" value="RNA POLYMERASE SIGMA-70 FACTOR ECF SUBFAMILY"/>
    <property type="match status" value="1"/>
</dbReference>
<feature type="domain" description="RNA polymerase sigma factor 70 region 4 type 2" evidence="6">
    <location>
        <begin position="122"/>
        <end position="174"/>
    </location>
</feature>
<sequence length="185" mass="21945">MPAQHPTDDVLIEHLRKGDAGAFKAIYVRYWRPLYGFVYQQLGSKQDAEEILHDLFLSLWQNRDKVHIQQLSVYLFVAVRNLTNKFIKSKINLRKYREYQLLHRIVESTQPEEIGNPEDLLQAVERVMQQMPEKTARIFRLSKIEEMPVKKIAATLNLTEKAVEYHITKSLQMLRQQLQRFQSHN</sequence>
<dbReference type="InterPro" id="IPR014284">
    <property type="entry name" value="RNA_pol_sigma-70_dom"/>
</dbReference>
<dbReference type="Pfam" id="PF04542">
    <property type="entry name" value="Sigma70_r2"/>
    <property type="match status" value="1"/>
</dbReference>
<dbReference type="SUPFAM" id="SSF88659">
    <property type="entry name" value="Sigma3 and sigma4 domains of RNA polymerase sigma factors"/>
    <property type="match status" value="1"/>
</dbReference>
<keyword evidence="4" id="KW-0804">Transcription</keyword>
<name>A0A7U3ZPZ4_RUNSL</name>
<dbReference type="InterPro" id="IPR036388">
    <property type="entry name" value="WH-like_DNA-bd_sf"/>
</dbReference>
<dbReference type="InterPro" id="IPR013249">
    <property type="entry name" value="RNA_pol_sigma70_r4_t2"/>
</dbReference>
<comment type="similarity">
    <text evidence="1">Belongs to the sigma-70 factor family. ECF subfamily.</text>
</comment>
<reference evidence="7 8" key="2">
    <citation type="journal article" date="2012" name="Stand. Genomic Sci.">
        <title>Complete genome sequence of the aquatic bacterium Runella slithyformis type strain (LSU 4(T)).</title>
        <authorList>
            <person name="Copeland A."/>
            <person name="Zhang X."/>
            <person name="Misra M."/>
            <person name="Lapidus A."/>
            <person name="Nolan M."/>
            <person name="Lucas S."/>
            <person name="Deshpande S."/>
            <person name="Cheng J.F."/>
            <person name="Tapia R."/>
            <person name="Goodwin L.A."/>
            <person name="Pitluck S."/>
            <person name="Liolios K."/>
            <person name="Pagani I."/>
            <person name="Ivanova N."/>
            <person name="Mikhailova N."/>
            <person name="Pati A."/>
            <person name="Chen A."/>
            <person name="Palaniappan K."/>
            <person name="Land M."/>
            <person name="Hauser L."/>
            <person name="Pan C."/>
            <person name="Jeffries C.D."/>
            <person name="Detter J.C."/>
            <person name="Brambilla E.M."/>
            <person name="Rohde M."/>
            <person name="Djao O.D."/>
            <person name="Goker M."/>
            <person name="Sikorski J."/>
            <person name="Tindall B.J."/>
            <person name="Woyke T."/>
            <person name="Bristow J."/>
            <person name="Eisen J.A."/>
            <person name="Markowitz V."/>
            <person name="Hugenholtz P."/>
            <person name="Kyrpides N.C."/>
            <person name="Klenk H.P."/>
            <person name="Mavromatis K."/>
        </authorList>
    </citation>
    <scope>NUCLEOTIDE SEQUENCE [LARGE SCALE GENOMIC DNA]</scope>
    <source>
        <strain evidence="8">ATCC 29530 / DSM 19594 / LMG 11500 / NCIMB 11436 / LSU 4</strain>
    </source>
</reference>
<evidence type="ECO:0000256" key="4">
    <source>
        <dbReference type="ARBA" id="ARBA00023163"/>
    </source>
</evidence>
<feature type="domain" description="RNA polymerase sigma-70 region 2" evidence="5">
    <location>
        <begin position="27"/>
        <end position="88"/>
    </location>
</feature>
<dbReference type="RefSeq" id="WP_013930521.1">
    <property type="nucleotide sequence ID" value="NC_015703.1"/>
</dbReference>
<protein>
    <submittedName>
        <fullName evidence="7">RNA polymerase, sigma-24 subunit, ECF subfamily</fullName>
    </submittedName>
</protein>
<reference evidence="8" key="1">
    <citation type="submission" date="2011-06" db="EMBL/GenBank/DDBJ databases">
        <title>The complete genome of chromosome of Runella slithyformis DSM 19594.</title>
        <authorList>
            <consortium name="US DOE Joint Genome Institute (JGI-PGF)"/>
            <person name="Lucas S."/>
            <person name="Han J."/>
            <person name="Lapidus A."/>
            <person name="Bruce D."/>
            <person name="Goodwin L."/>
            <person name="Pitluck S."/>
            <person name="Peters L."/>
            <person name="Kyrpides N."/>
            <person name="Mavromatis K."/>
            <person name="Ivanova N."/>
            <person name="Ovchinnikova G."/>
            <person name="Zhang X."/>
            <person name="Misra M."/>
            <person name="Detter J.C."/>
            <person name="Tapia R."/>
            <person name="Han C."/>
            <person name="Land M."/>
            <person name="Hauser L."/>
            <person name="Markowitz V."/>
            <person name="Cheng J.-F."/>
            <person name="Hugenholtz P."/>
            <person name="Woyke T."/>
            <person name="Wu D."/>
            <person name="Tindall B."/>
            <person name="Faehrich R."/>
            <person name="Brambilla E."/>
            <person name="Klenk H.-P."/>
            <person name="Eisen J.A."/>
        </authorList>
    </citation>
    <scope>NUCLEOTIDE SEQUENCE [LARGE SCALE GENOMIC DNA]</scope>
    <source>
        <strain evidence="8">ATCC 29530 / DSM 19594 / LMG 11500 / NCIMB 11436 / LSU 4</strain>
    </source>
</reference>
<dbReference type="KEGG" id="rsi:Runsl_4927"/>
<dbReference type="SUPFAM" id="SSF88946">
    <property type="entry name" value="Sigma2 domain of RNA polymerase sigma factors"/>
    <property type="match status" value="1"/>
</dbReference>
<keyword evidence="2" id="KW-0805">Transcription regulation</keyword>